<feature type="compositionally biased region" description="Polar residues" evidence="1">
    <location>
        <begin position="277"/>
        <end position="287"/>
    </location>
</feature>
<evidence type="ECO:0000256" key="2">
    <source>
        <dbReference type="SAM" id="Phobius"/>
    </source>
</evidence>
<reference evidence="3 4" key="1">
    <citation type="submission" date="2014-04" db="EMBL/GenBank/DDBJ databases">
        <authorList>
            <consortium name="DOE Joint Genome Institute"/>
            <person name="Kuo A."/>
            <person name="Zuccaro A."/>
            <person name="Kohler A."/>
            <person name="Nagy L.G."/>
            <person name="Floudas D."/>
            <person name="Copeland A."/>
            <person name="Barry K.W."/>
            <person name="Cichocki N."/>
            <person name="Veneault-Fourrey C."/>
            <person name="LaButti K."/>
            <person name="Lindquist E.A."/>
            <person name="Lipzen A."/>
            <person name="Lundell T."/>
            <person name="Morin E."/>
            <person name="Murat C."/>
            <person name="Sun H."/>
            <person name="Tunlid A."/>
            <person name="Henrissat B."/>
            <person name="Grigoriev I.V."/>
            <person name="Hibbett D.S."/>
            <person name="Martin F."/>
            <person name="Nordberg H.P."/>
            <person name="Cantor M.N."/>
            <person name="Hua S.X."/>
        </authorList>
    </citation>
    <scope>NUCLEOTIDE SEQUENCE [LARGE SCALE GENOMIC DNA]</scope>
    <source>
        <strain evidence="3 4">MAFF 305830</strain>
    </source>
</reference>
<feature type="compositionally biased region" description="Low complexity" evidence="1">
    <location>
        <begin position="1"/>
        <end position="13"/>
    </location>
</feature>
<dbReference type="AlphaFoldDB" id="A0A0C2X6D1"/>
<name>A0A0C2X6D1_SERVB</name>
<keyword evidence="2" id="KW-0472">Membrane</keyword>
<keyword evidence="2" id="KW-0812">Transmembrane</keyword>
<feature type="region of interest" description="Disordered" evidence="1">
    <location>
        <begin position="277"/>
        <end position="315"/>
    </location>
</feature>
<keyword evidence="2" id="KW-1133">Transmembrane helix</keyword>
<protein>
    <submittedName>
        <fullName evidence="3">Uncharacterized protein</fullName>
    </submittedName>
</protein>
<evidence type="ECO:0000313" key="3">
    <source>
        <dbReference type="EMBL" id="KIM33613.1"/>
    </source>
</evidence>
<keyword evidence="4" id="KW-1185">Reference proteome</keyword>
<feature type="region of interest" description="Disordered" evidence="1">
    <location>
        <begin position="139"/>
        <end position="160"/>
    </location>
</feature>
<reference evidence="4" key="2">
    <citation type="submission" date="2015-01" db="EMBL/GenBank/DDBJ databases">
        <title>Evolutionary Origins and Diversification of the Mycorrhizal Mutualists.</title>
        <authorList>
            <consortium name="DOE Joint Genome Institute"/>
            <consortium name="Mycorrhizal Genomics Consortium"/>
            <person name="Kohler A."/>
            <person name="Kuo A."/>
            <person name="Nagy L.G."/>
            <person name="Floudas D."/>
            <person name="Copeland A."/>
            <person name="Barry K.W."/>
            <person name="Cichocki N."/>
            <person name="Veneault-Fourrey C."/>
            <person name="LaButti K."/>
            <person name="Lindquist E.A."/>
            <person name="Lipzen A."/>
            <person name="Lundell T."/>
            <person name="Morin E."/>
            <person name="Murat C."/>
            <person name="Riley R."/>
            <person name="Ohm R."/>
            <person name="Sun H."/>
            <person name="Tunlid A."/>
            <person name="Henrissat B."/>
            <person name="Grigoriev I.V."/>
            <person name="Hibbett D.S."/>
            <person name="Martin F."/>
        </authorList>
    </citation>
    <scope>NUCLEOTIDE SEQUENCE [LARGE SCALE GENOMIC DNA]</scope>
    <source>
        <strain evidence="4">MAFF 305830</strain>
    </source>
</reference>
<organism evidence="3 4">
    <name type="scientific">Serendipita vermifera MAFF 305830</name>
    <dbReference type="NCBI Taxonomy" id="933852"/>
    <lineage>
        <taxon>Eukaryota</taxon>
        <taxon>Fungi</taxon>
        <taxon>Dikarya</taxon>
        <taxon>Basidiomycota</taxon>
        <taxon>Agaricomycotina</taxon>
        <taxon>Agaricomycetes</taxon>
        <taxon>Sebacinales</taxon>
        <taxon>Serendipitaceae</taxon>
        <taxon>Serendipita</taxon>
    </lineage>
</organism>
<feature type="region of interest" description="Disordered" evidence="1">
    <location>
        <begin position="1"/>
        <end position="91"/>
    </location>
</feature>
<feature type="transmembrane region" description="Helical" evidence="2">
    <location>
        <begin position="99"/>
        <end position="126"/>
    </location>
</feature>
<accession>A0A0C2X6D1</accession>
<dbReference type="Proteomes" id="UP000054097">
    <property type="component" value="Unassembled WGS sequence"/>
</dbReference>
<feature type="transmembrane region" description="Helical" evidence="2">
    <location>
        <begin position="166"/>
        <end position="188"/>
    </location>
</feature>
<gene>
    <name evidence="3" type="ORF">M408DRAFT_326286</name>
</gene>
<dbReference type="EMBL" id="KN824278">
    <property type="protein sequence ID" value="KIM33613.1"/>
    <property type="molecule type" value="Genomic_DNA"/>
</dbReference>
<dbReference type="STRING" id="933852.A0A0C2X6D1"/>
<evidence type="ECO:0000256" key="1">
    <source>
        <dbReference type="SAM" id="MobiDB-lite"/>
    </source>
</evidence>
<dbReference type="OrthoDB" id="2596855at2759"/>
<dbReference type="HOGENOM" id="CLU_062080_0_0_1"/>
<proteinExistence type="predicted"/>
<evidence type="ECO:0000313" key="4">
    <source>
        <dbReference type="Proteomes" id="UP000054097"/>
    </source>
</evidence>
<feature type="compositionally biased region" description="Polar residues" evidence="1">
    <location>
        <begin position="70"/>
        <end position="83"/>
    </location>
</feature>
<sequence length="337" mass="35959">MSSLSSSTSTLASVERRPEAEPLPSKVGEIGYIAPKSPEIRQSSTTSAPPSPLPARHPADRPNEPAPDVASQTPSITETVPVQSTTGTSSGKKSWFRRLSLGGISILSIIRILLLLAFMGATGAAWGLTITRFGVPQSAEEAAGDMPPSSADNNNNNDNGGWGPPAFSSIVIVHVSFTIVTLVQLVFLERSIFHARAERYMYKHGMAPGEAGTSMAIAPWNRPPLPTYAAALTESGVGTGDVEDNLIAIPPPPAYGNTRGSKLLLAGMLRESLIRQLNRSSQQSRISEVSRAPPTPREMEEGPKSRPLSYDASEEIDNAKRALDLEVALAKLENTRE</sequence>